<protein>
    <recommendedName>
        <fullName evidence="6">PRANC domain-containing protein</fullName>
    </recommendedName>
</protein>
<dbReference type="InterPro" id="IPR050889">
    <property type="entry name" value="Dendritic_Spine_Reg/Scaffold"/>
</dbReference>
<dbReference type="PROSITE" id="PS50088">
    <property type="entry name" value="ANK_REPEAT"/>
    <property type="match status" value="5"/>
</dbReference>
<dbReference type="Proteomes" id="UP000479190">
    <property type="component" value="Unassembled WGS sequence"/>
</dbReference>
<dbReference type="PANTHER" id="PTHR24166:SF48">
    <property type="entry name" value="PROTEIN VAPYRIN"/>
    <property type="match status" value="1"/>
</dbReference>
<proteinExistence type="predicted"/>
<name>A0A6H5J632_9HYME</name>
<feature type="repeat" description="ANK" evidence="3">
    <location>
        <begin position="639"/>
        <end position="671"/>
    </location>
</feature>
<dbReference type="Gene3D" id="1.25.40.20">
    <property type="entry name" value="Ankyrin repeat-containing domain"/>
    <property type="match status" value="2"/>
</dbReference>
<sequence length="935" mass="109420">MREAVNWEIEDERREFFNKLKVLISDWHDQLPNLKNVFQREEIDWLLTEFVKTDDGRYKPDTLVDFVSKTDYKDEPDLDTDGKPLSRRTTPHAAKIKPSPLSRWDDIVSDLFRIYDRFDVNYMDESGVTHFHVACKYGCFEEVREFLESGLDPDCHAHESDPVCFDPPLHLCLENQTLGVLKMLMRYGANVNVTNGDGMTALHIISVRSLDMMFASKLLFENDDDYEVVKVDAKDRLGRTPLHCAVAYLRPDMIDVLMHHGAKLSNFVFPTVDQFDAAFETFEFEGFAVKLELTCAVLEVVERLEARGYELVRSDAKTIMTTLHRHLLLDVSENRQFWRNFEKFVNMAKELMMKSSLSLYDLLELRPKQAKQLFKHTDYLKFTSSKKLKKLPREFRAACVTQLCEQMCRGFFQRWTLQPFLQLTRRRLPILCCEMILEHLVNKDLLSVCQAGEIVSNEQSRNIDLSHYQGFCLKPAEEKLKKLKCLREMTDWEIEDERQAIFEILQILIMGWRHELPDLREIFRREEMDWLLSEFIKSDYYKLDEENLIHFVLNTGYKDEPEQEPSARRTTPVHLMLEHENSFIIGKLFRIYDRFDVNYVDERGLTHFHVACAYGCEDVVRKFLELGQDPNCLDGEASYDDPPLHLALTSEHKKVVSLLLQSGADPNRTNVDEMTALHLICQKSYETEWAEMLFDGKQQRAVLIDARDKSGRTPLQIAVTNICPHLVRLLLDRGADLSGFVFPTVSHFDATFQFHKCLFKWGFHKLQLASDALVIVELLEQKGYELARSDAVTIMKTLIKHSFFDKAEEIQLWRRDEDFMSKAKEIMIIPSLSLCDSIEMRPEKAMKQLTYQDYFKIAFCKTWEKLAEEIREPCVAHLCEKIWERFYQRWALEPLMKLTGQRLPILCCEHIMKKLENEDLLGICLAGEIVENEPN</sequence>
<feature type="repeat" description="ANK" evidence="3">
    <location>
        <begin position="603"/>
        <end position="635"/>
    </location>
</feature>
<gene>
    <name evidence="4" type="ORF">TBRA_LOCUS15227</name>
</gene>
<dbReference type="AlphaFoldDB" id="A0A6H5J632"/>
<dbReference type="OrthoDB" id="496981at2759"/>
<dbReference type="SUPFAM" id="SSF48403">
    <property type="entry name" value="Ankyrin repeat"/>
    <property type="match status" value="2"/>
</dbReference>
<accession>A0A6H5J632</accession>
<dbReference type="InterPro" id="IPR002110">
    <property type="entry name" value="Ankyrin_rpt"/>
</dbReference>
<evidence type="ECO:0000256" key="2">
    <source>
        <dbReference type="ARBA" id="ARBA00023043"/>
    </source>
</evidence>
<reference evidence="4 5" key="1">
    <citation type="submission" date="2020-02" db="EMBL/GenBank/DDBJ databases">
        <authorList>
            <person name="Ferguson B K."/>
        </authorList>
    </citation>
    <scope>NUCLEOTIDE SEQUENCE [LARGE SCALE GENOMIC DNA]</scope>
</reference>
<keyword evidence="1" id="KW-0677">Repeat</keyword>
<evidence type="ECO:0000256" key="1">
    <source>
        <dbReference type="ARBA" id="ARBA00022737"/>
    </source>
</evidence>
<dbReference type="PROSITE" id="PS50297">
    <property type="entry name" value="ANK_REP_REGION"/>
    <property type="match status" value="3"/>
</dbReference>
<dbReference type="InterPro" id="IPR036770">
    <property type="entry name" value="Ankyrin_rpt-contain_sf"/>
</dbReference>
<dbReference type="PANTHER" id="PTHR24166">
    <property type="entry name" value="ROLLING PEBBLES, ISOFORM B"/>
    <property type="match status" value="1"/>
</dbReference>
<dbReference type="Pfam" id="PF12796">
    <property type="entry name" value="Ank_2"/>
    <property type="match status" value="2"/>
</dbReference>
<keyword evidence="2 3" id="KW-0040">ANK repeat</keyword>
<organism evidence="4 5">
    <name type="scientific">Trichogramma brassicae</name>
    <dbReference type="NCBI Taxonomy" id="86971"/>
    <lineage>
        <taxon>Eukaryota</taxon>
        <taxon>Metazoa</taxon>
        <taxon>Ecdysozoa</taxon>
        <taxon>Arthropoda</taxon>
        <taxon>Hexapoda</taxon>
        <taxon>Insecta</taxon>
        <taxon>Pterygota</taxon>
        <taxon>Neoptera</taxon>
        <taxon>Endopterygota</taxon>
        <taxon>Hymenoptera</taxon>
        <taxon>Apocrita</taxon>
        <taxon>Proctotrupomorpha</taxon>
        <taxon>Chalcidoidea</taxon>
        <taxon>Trichogrammatidae</taxon>
        <taxon>Trichogramma</taxon>
    </lineage>
</organism>
<evidence type="ECO:0000256" key="3">
    <source>
        <dbReference type="PROSITE-ProRule" id="PRU00023"/>
    </source>
</evidence>
<evidence type="ECO:0008006" key="6">
    <source>
        <dbReference type="Google" id="ProtNLM"/>
    </source>
</evidence>
<evidence type="ECO:0000313" key="4">
    <source>
        <dbReference type="EMBL" id="CAB0043639.1"/>
    </source>
</evidence>
<feature type="repeat" description="ANK" evidence="3">
    <location>
        <begin position="168"/>
        <end position="196"/>
    </location>
</feature>
<evidence type="ECO:0000313" key="5">
    <source>
        <dbReference type="Proteomes" id="UP000479190"/>
    </source>
</evidence>
<feature type="repeat" description="ANK" evidence="3">
    <location>
        <begin position="237"/>
        <end position="265"/>
    </location>
</feature>
<dbReference type="SMART" id="SM00248">
    <property type="entry name" value="ANK"/>
    <property type="match status" value="7"/>
</dbReference>
<dbReference type="EMBL" id="CADCXV010001338">
    <property type="protein sequence ID" value="CAB0043639.1"/>
    <property type="molecule type" value="Genomic_DNA"/>
</dbReference>
<keyword evidence="5" id="KW-1185">Reference proteome</keyword>
<feature type="repeat" description="ANK" evidence="3">
    <location>
        <begin position="710"/>
        <end position="738"/>
    </location>
</feature>